<organism evidence="10 11">
    <name type="scientific">Deinococcus enclensis</name>
    <dbReference type="NCBI Taxonomy" id="1049582"/>
    <lineage>
        <taxon>Bacteria</taxon>
        <taxon>Thermotogati</taxon>
        <taxon>Deinococcota</taxon>
        <taxon>Deinococci</taxon>
        <taxon>Deinococcales</taxon>
        <taxon>Deinococcaceae</taxon>
        <taxon>Deinococcus</taxon>
    </lineage>
</organism>
<proteinExistence type="inferred from homology"/>
<accession>A0ABT9MFP9</accession>
<protein>
    <recommendedName>
        <fullName evidence="8">Histidine--tRNA ligase</fullName>
        <ecNumber evidence="8">6.1.1.21</ecNumber>
    </recommendedName>
    <alternativeName>
        <fullName evidence="8">Histidyl-tRNA synthetase</fullName>
        <shortName evidence="8">HisRS</shortName>
    </alternativeName>
</protein>
<evidence type="ECO:0000256" key="2">
    <source>
        <dbReference type="ARBA" id="ARBA00022598"/>
    </source>
</evidence>
<dbReference type="Gene3D" id="3.30.930.10">
    <property type="entry name" value="Bira Bifunctional Protein, Domain 2"/>
    <property type="match status" value="1"/>
</dbReference>
<dbReference type="EC" id="6.1.1.21" evidence="8"/>
<comment type="catalytic activity">
    <reaction evidence="7 8">
        <text>tRNA(His) + L-histidine + ATP = L-histidyl-tRNA(His) + AMP + diphosphate + H(+)</text>
        <dbReference type="Rhea" id="RHEA:17313"/>
        <dbReference type="Rhea" id="RHEA-COMP:9665"/>
        <dbReference type="Rhea" id="RHEA-COMP:9689"/>
        <dbReference type="ChEBI" id="CHEBI:15378"/>
        <dbReference type="ChEBI" id="CHEBI:30616"/>
        <dbReference type="ChEBI" id="CHEBI:33019"/>
        <dbReference type="ChEBI" id="CHEBI:57595"/>
        <dbReference type="ChEBI" id="CHEBI:78442"/>
        <dbReference type="ChEBI" id="CHEBI:78527"/>
        <dbReference type="ChEBI" id="CHEBI:456215"/>
        <dbReference type="EC" id="6.1.1.21"/>
    </reaction>
</comment>
<evidence type="ECO:0000313" key="11">
    <source>
        <dbReference type="Proteomes" id="UP001232163"/>
    </source>
</evidence>
<keyword evidence="11" id="KW-1185">Reference proteome</keyword>
<dbReference type="CDD" id="cd00773">
    <property type="entry name" value="HisRS-like_core"/>
    <property type="match status" value="1"/>
</dbReference>
<name>A0ABT9MFP9_9DEIO</name>
<dbReference type="InterPro" id="IPR015807">
    <property type="entry name" value="His-tRNA-ligase"/>
</dbReference>
<dbReference type="Gene3D" id="3.40.50.800">
    <property type="entry name" value="Anticodon-binding domain"/>
    <property type="match status" value="1"/>
</dbReference>
<evidence type="ECO:0000256" key="7">
    <source>
        <dbReference type="ARBA" id="ARBA00047639"/>
    </source>
</evidence>
<keyword evidence="3 8" id="KW-0547">Nucleotide-binding</keyword>
<comment type="similarity">
    <text evidence="1 8">Belongs to the class-II aminoacyl-tRNA synthetase family.</text>
</comment>
<dbReference type="InterPro" id="IPR004154">
    <property type="entry name" value="Anticodon-bd"/>
</dbReference>
<evidence type="ECO:0000256" key="5">
    <source>
        <dbReference type="ARBA" id="ARBA00022917"/>
    </source>
</evidence>
<dbReference type="InterPro" id="IPR045864">
    <property type="entry name" value="aa-tRNA-synth_II/BPL/LPL"/>
</dbReference>
<dbReference type="EMBL" id="JAURUR010000011">
    <property type="protein sequence ID" value="MDP9765413.1"/>
    <property type="molecule type" value="Genomic_DNA"/>
</dbReference>
<keyword evidence="4 8" id="KW-0067">ATP-binding</keyword>
<evidence type="ECO:0000256" key="8">
    <source>
        <dbReference type="HAMAP-Rule" id="MF_00127"/>
    </source>
</evidence>
<reference evidence="10 11" key="1">
    <citation type="submission" date="2023-07" db="EMBL/GenBank/DDBJ databases">
        <title>Genomic Encyclopedia of Type Strains, Phase IV (KMG-IV): sequencing the most valuable type-strain genomes for metagenomic binning, comparative biology and taxonomic classification.</title>
        <authorList>
            <person name="Goeker M."/>
        </authorList>
    </citation>
    <scope>NUCLEOTIDE SEQUENCE [LARGE SCALE GENOMIC DNA]</scope>
    <source>
        <strain evidence="10 11">NIO-1023</strain>
    </source>
</reference>
<comment type="subunit">
    <text evidence="8">Homodimer.</text>
</comment>
<dbReference type="PANTHER" id="PTHR11476:SF7">
    <property type="entry name" value="HISTIDINE--TRNA LIGASE"/>
    <property type="match status" value="1"/>
</dbReference>
<dbReference type="CDD" id="cd00859">
    <property type="entry name" value="HisRS_anticodon"/>
    <property type="match status" value="1"/>
</dbReference>
<dbReference type="Pfam" id="PF03129">
    <property type="entry name" value="HGTP_anticodon"/>
    <property type="match status" value="1"/>
</dbReference>
<dbReference type="HAMAP" id="MF_00127">
    <property type="entry name" value="His_tRNA_synth"/>
    <property type="match status" value="1"/>
</dbReference>
<dbReference type="Pfam" id="PF13393">
    <property type="entry name" value="tRNA-synt_His"/>
    <property type="match status" value="1"/>
</dbReference>
<dbReference type="NCBIfam" id="TIGR00442">
    <property type="entry name" value="hisS"/>
    <property type="match status" value="1"/>
</dbReference>
<dbReference type="InterPro" id="IPR004516">
    <property type="entry name" value="HisRS/HisZ"/>
</dbReference>
<gene>
    <name evidence="8" type="primary">hisS</name>
    <name evidence="10" type="ORF">QO006_002864</name>
</gene>
<evidence type="ECO:0000259" key="9">
    <source>
        <dbReference type="PROSITE" id="PS50862"/>
    </source>
</evidence>
<dbReference type="PROSITE" id="PS50862">
    <property type="entry name" value="AA_TRNA_LIGASE_II"/>
    <property type="match status" value="1"/>
</dbReference>
<evidence type="ECO:0000256" key="3">
    <source>
        <dbReference type="ARBA" id="ARBA00022741"/>
    </source>
</evidence>
<feature type="domain" description="Aminoacyl-transfer RNA synthetases class-II family profile" evidence="9">
    <location>
        <begin position="22"/>
        <end position="360"/>
    </location>
</feature>
<dbReference type="InterPro" id="IPR006195">
    <property type="entry name" value="aa-tRNA-synth_II"/>
</dbReference>
<dbReference type="InterPro" id="IPR041715">
    <property type="entry name" value="HisRS-like_core"/>
</dbReference>
<evidence type="ECO:0000256" key="4">
    <source>
        <dbReference type="ARBA" id="ARBA00022840"/>
    </source>
</evidence>
<dbReference type="InterPro" id="IPR036621">
    <property type="entry name" value="Anticodon-bd_dom_sf"/>
</dbReference>
<dbReference type="GO" id="GO:0004821">
    <property type="term" value="F:histidine-tRNA ligase activity"/>
    <property type="evidence" value="ECO:0007669"/>
    <property type="project" value="UniProtKB-EC"/>
</dbReference>
<evidence type="ECO:0000256" key="1">
    <source>
        <dbReference type="ARBA" id="ARBA00008226"/>
    </source>
</evidence>
<keyword evidence="5 8" id="KW-0648">Protein biosynthesis</keyword>
<keyword evidence="2 8" id="KW-0436">Ligase</keyword>
<comment type="subcellular location">
    <subcellularLocation>
        <location evidence="8">Cytoplasm</location>
    </subcellularLocation>
</comment>
<dbReference type="RefSeq" id="WP_307467404.1">
    <property type="nucleotide sequence ID" value="NZ_JAURUR010000011.1"/>
</dbReference>
<evidence type="ECO:0000256" key="6">
    <source>
        <dbReference type="ARBA" id="ARBA00023146"/>
    </source>
</evidence>
<dbReference type="SUPFAM" id="SSF55681">
    <property type="entry name" value="Class II aaRS and biotin synthetases"/>
    <property type="match status" value="1"/>
</dbReference>
<dbReference type="SUPFAM" id="SSF52954">
    <property type="entry name" value="Class II aaRS ABD-related"/>
    <property type="match status" value="1"/>
</dbReference>
<evidence type="ECO:0000313" key="10">
    <source>
        <dbReference type="EMBL" id="MDP9765413.1"/>
    </source>
</evidence>
<dbReference type="PIRSF" id="PIRSF001549">
    <property type="entry name" value="His-tRNA_synth"/>
    <property type="match status" value="1"/>
</dbReference>
<sequence length="445" mass="48292">MLTPRPLSGFPEFLPAQQLAFNRALALIRGTYEAHGFTPIETPSVERRDVLAAKGGDEAEIYALTRPNAGPAERETELALHFDLSVPLARYVAQYESRLVFPFQRSQVQKVWRGERPQAGRYREFYQADLDVVGRGSLSPLYDAVVPAVVCEALTRLNVGGFQIRVNNRRVLQGYFEGLGLAPEAVPGALRSLDRLERAGIDRVRQDLTALPGLNPAALKGFLDLVTANLPSDSVLAELEGRTVNPAFERGVAELRAVHSGLQDLGVPDDNVRLDLSIARGLEYYTGTVYETRLLDFPGLGSVCSGGRYENLVGHFHQGTFPGVGMSIGVSRLVPALLESGRLPVGPSTTAQVLVTVVEPGGQGESLRLGAELRAEGVSTEVYLEPYRLGPQLRYADRKGFRLAVMAGGAELQAGQVRVKDLQTGEEVLLGRAAWARTIAGRLRG</sequence>
<dbReference type="InterPro" id="IPR033656">
    <property type="entry name" value="HisRS_anticodon"/>
</dbReference>
<keyword evidence="6 8" id="KW-0030">Aminoacyl-tRNA synthetase</keyword>
<dbReference type="Proteomes" id="UP001232163">
    <property type="component" value="Unassembled WGS sequence"/>
</dbReference>
<keyword evidence="8" id="KW-0963">Cytoplasm</keyword>
<comment type="caution">
    <text evidence="10">The sequence shown here is derived from an EMBL/GenBank/DDBJ whole genome shotgun (WGS) entry which is preliminary data.</text>
</comment>
<dbReference type="PANTHER" id="PTHR11476">
    <property type="entry name" value="HISTIDYL-TRNA SYNTHETASE"/>
    <property type="match status" value="1"/>
</dbReference>